<dbReference type="InterPro" id="IPR026950">
    <property type="entry name" value="Caps_assemb_Wzi"/>
</dbReference>
<evidence type="ECO:0000313" key="1">
    <source>
        <dbReference type="EMBL" id="GGO15324.1"/>
    </source>
</evidence>
<dbReference type="Pfam" id="PF14052">
    <property type="entry name" value="Caps_assemb_Wzi"/>
    <property type="match status" value="1"/>
</dbReference>
<name>A0ABQ2LFW8_9PROT</name>
<accession>A0ABQ2LFW8</accession>
<evidence type="ECO:0000313" key="2">
    <source>
        <dbReference type="Proteomes" id="UP000602381"/>
    </source>
</evidence>
<sequence length="483" mass="53462">MVALLASQAMAEPWIEAGDARMRTDIELLAAYNIIDGPTTMWPLPWAQVMRSIAEMPDRAFPPHVEAALARVRAGAPSTKDYRSMGMEAHAGATSREKMVRGFDGGVRENAEAGVSAEKHWGASYAKLSVGWRDGQPGKDINFDNSYFAAALGNWVAYAGTVDQWWGGGWDSGMILSNNARPYPKVGIQRLDPKPFETKWLSWLGNWNVNLTVGRLDGGETRTDINHPVVAHIRVSLQPIDRLDISFSRAIQTCGQGRSCGFSNWTDALIGLGDRDNTGTTDEPGNQIAGADIRYSGVIGSMTYGLYAETIAEDENQPIVDKYSLSVGATLGGYWESQQLQWRLRTEAADTKAGNIFGLGGDPLNNVTFSNFIFTDGFEFLDRTIGHTLSTDSTLITLEATAIDRQSRNYWLRYRYAKVNRSDGPRNEVSSNREVVNLVEMGSQIPFDWGEGRVEVRLMDDRPNTPGRSPFDAQVEASLRWRF</sequence>
<dbReference type="Proteomes" id="UP000602381">
    <property type="component" value="Unassembled WGS sequence"/>
</dbReference>
<comment type="caution">
    <text evidence="1">The sequence shown here is derived from an EMBL/GenBank/DDBJ whole genome shotgun (WGS) entry which is preliminary data.</text>
</comment>
<proteinExistence type="predicted"/>
<dbReference type="InterPro" id="IPR038636">
    <property type="entry name" value="Wzi_sf"/>
</dbReference>
<protein>
    <submittedName>
        <fullName evidence="1">Outer membrane protein in capsule/EPS biosynthesis locus</fullName>
    </submittedName>
</protein>
<gene>
    <name evidence="1" type="ORF">GCM10007972_23340</name>
</gene>
<reference evidence="2" key="1">
    <citation type="journal article" date="2019" name="Int. J. Syst. Evol. Microbiol.">
        <title>The Global Catalogue of Microorganisms (GCM) 10K type strain sequencing project: providing services to taxonomists for standard genome sequencing and annotation.</title>
        <authorList>
            <consortium name="The Broad Institute Genomics Platform"/>
            <consortium name="The Broad Institute Genome Sequencing Center for Infectious Disease"/>
            <person name="Wu L."/>
            <person name="Ma J."/>
        </authorList>
    </citation>
    <scope>NUCLEOTIDE SEQUENCE [LARGE SCALE GENOMIC DNA]</scope>
    <source>
        <strain evidence="2">JCM 17843</strain>
    </source>
</reference>
<dbReference type="Gene3D" id="2.40.160.130">
    <property type="entry name" value="Capsule assembly protein Wzi"/>
    <property type="match status" value="1"/>
</dbReference>
<organism evidence="1 2">
    <name type="scientific">Iodidimonas muriae</name>
    <dbReference type="NCBI Taxonomy" id="261467"/>
    <lineage>
        <taxon>Bacteria</taxon>
        <taxon>Pseudomonadati</taxon>
        <taxon>Pseudomonadota</taxon>
        <taxon>Alphaproteobacteria</taxon>
        <taxon>Iodidimonadales</taxon>
        <taxon>Iodidimonadaceae</taxon>
        <taxon>Iodidimonas</taxon>
    </lineage>
</organism>
<keyword evidence="2" id="KW-1185">Reference proteome</keyword>
<dbReference type="EMBL" id="BMOV01000009">
    <property type="protein sequence ID" value="GGO15324.1"/>
    <property type="molecule type" value="Genomic_DNA"/>
</dbReference>